<dbReference type="AlphaFoldDB" id="A0A7D3ZY95"/>
<name>A0A7D3ZY95_ACTVE</name>
<evidence type="ECO:0000313" key="3">
    <source>
        <dbReference type="Proteomes" id="UP000501240"/>
    </source>
</evidence>
<gene>
    <name evidence="2" type="ORF">ACTIVE_2802</name>
</gene>
<reference evidence="2 3" key="1">
    <citation type="submission" date="2020-05" db="EMBL/GenBank/DDBJ databases">
        <title>Actinomadura verrucosospora NRRL-B18236 (PFL_A860) Genome sequencing and assembly.</title>
        <authorList>
            <person name="Samborskyy M."/>
        </authorList>
    </citation>
    <scope>NUCLEOTIDE SEQUENCE [LARGE SCALE GENOMIC DNA]</scope>
    <source>
        <strain evidence="2 3">NRRL:B18236</strain>
    </source>
</reference>
<organism evidence="2 3">
    <name type="scientific">Actinomadura verrucosospora</name>
    <dbReference type="NCBI Taxonomy" id="46165"/>
    <lineage>
        <taxon>Bacteria</taxon>
        <taxon>Bacillati</taxon>
        <taxon>Actinomycetota</taxon>
        <taxon>Actinomycetes</taxon>
        <taxon>Streptosporangiales</taxon>
        <taxon>Thermomonosporaceae</taxon>
        <taxon>Actinomadura</taxon>
    </lineage>
</organism>
<evidence type="ECO:0000313" key="2">
    <source>
        <dbReference type="EMBL" id="QKG21164.1"/>
    </source>
</evidence>
<dbReference type="EMBL" id="CP053892">
    <property type="protein sequence ID" value="QKG21164.1"/>
    <property type="molecule type" value="Genomic_DNA"/>
</dbReference>
<keyword evidence="3" id="KW-1185">Reference proteome</keyword>
<accession>A0A7D3ZY95</accession>
<protein>
    <submittedName>
        <fullName evidence="2">Uncharacterized protein</fullName>
    </submittedName>
</protein>
<proteinExistence type="predicted"/>
<dbReference type="Proteomes" id="UP000501240">
    <property type="component" value="Chromosome"/>
</dbReference>
<feature type="region of interest" description="Disordered" evidence="1">
    <location>
        <begin position="115"/>
        <end position="135"/>
    </location>
</feature>
<sequence length="157" mass="16892">MREWDGSAPEAHPVGCCDAWSRAEAGPGTPCGRHRAGAVIHRTRFHFRVRDGRPTMSSAGPAVAAGPVEAASRSIGRAAGQVRPGGYGAWLSRWRWKFMRDSGLGVRSLRGARLRRGPSAVTHSPAARTPHGPPVQRAALTARTYEAHVSSQPTRDR</sequence>
<evidence type="ECO:0000256" key="1">
    <source>
        <dbReference type="SAM" id="MobiDB-lite"/>
    </source>
</evidence>